<proteinExistence type="predicted"/>
<name>A0A5B0S5G1_PUCGR</name>
<feature type="compositionally biased region" description="Polar residues" evidence="1">
    <location>
        <begin position="28"/>
        <end position="39"/>
    </location>
</feature>
<evidence type="ECO:0000313" key="3">
    <source>
        <dbReference type="Proteomes" id="UP000325313"/>
    </source>
</evidence>
<evidence type="ECO:0000313" key="2">
    <source>
        <dbReference type="EMBL" id="KAA1133130.1"/>
    </source>
</evidence>
<organism evidence="2 3">
    <name type="scientific">Puccinia graminis f. sp. tritici</name>
    <dbReference type="NCBI Taxonomy" id="56615"/>
    <lineage>
        <taxon>Eukaryota</taxon>
        <taxon>Fungi</taxon>
        <taxon>Dikarya</taxon>
        <taxon>Basidiomycota</taxon>
        <taxon>Pucciniomycotina</taxon>
        <taxon>Pucciniomycetes</taxon>
        <taxon>Pucciniales</taxon>
        <taxon>Pucciniaceae</taxon>
        <taxon>Puccinia</taxon>
    </lineage>
</organism>
<comment type="caution">
    <text evidence="2">The sequence shown here is derived from an EMBL/GenBank/DDBJ whole genome shotgun (WGS) entry which is preliminary data.</text>
</comment>
<dbReference type="Proteomes" id="UP000325313">
    <property type="component" value="Unassembled WGS sequence"/>
</dbReference>
<feature type="compositionally biased region" description="Polar residues" evidence="1">
    <location>
        <begin position="8"/>
        <end position="19"/>
    </location>
</feature>
<dbReference type="AlphaFoldDB" id="A0A5B0S5G1"/>
<reference evidence="2 3" key="1">
    <citation type="submission" date="2019-05" db="EMBL/GenBank/DDBJ databases">
        <title>Emergence of the Ug99 lineage of the wheat stem rust pathogen through somatic hybridization.</title>
        <authorList>
            <person name="Li F."/>
            <person name="Upadhyaya N.M."/>
            <person name="Sperschneider J."/>
            <person name="Matny O."/>
            <person name="Nguyen-Phuc H."/>
            <person name="Mago R."/>
            <person name="Raley C."/>
            <person name="Miller M.E."/>
            <person name="Silverstein K.A.T."/>
            <person name="Henningsen E."/>
            <person name="Hirsch C.D."/>
            <person name="Visser B."/>
            <person name="Pretorius Z.A."/>
            <person name="Steffenson B.J."/>
            <person name="Schwessinger B."/>
            <person name="Dodds P.N."/>
            <person name="Figueroa M."/>
        </authorList>
    </citation>
    <scope>NUCLEOTIDE SEQUENCE [LARGE SCALE GENOMIC DNA]</scope>
    <source>
        <strain evidence="2 3">Ug99</strain>
    </source>
</reference>
<feature type="region of interest" description="Disordered" evidence="1">
    <location>
        <begin position="1"/>
        <end position="39"/>
    </location>
</feature>
<evidence type="ECO:0000256" key="1">
    <source>
        <dbReference type="SAM" id="MobiDB-lite"/>
    </source>
</evidence>
<accession>A0A5B0S5G1</accession>
<protein>
    <submittedName>
        <fullName evidence="2">Uncharacterized protein</fullName>
    </submittedName>
</protein>
<dbReference type="EMBL" id="VDEP01000073">
    <property type="protein sequence ID" value="KAA1133130.1"/>
    <property type="molecule type" value="Genomic_DNA"/>
</dbReference>
<gene>
    <name evidence="2" type="ORF">PGTUg99_018975</name>
</gene>
<sequence>MLAEIEPTKSQTNSTTDYKSTGKRERTQSFTQSTSQRPEKQNSIYLLFKLLDPSTHPVHSHPPPGHEQEQTKQELTYITATDPTALLRAIFPIRPFHRIVLGPPYNQPTPKSISLLEPLNPILSIPHPSADPDQLDRQLIYCTFRVQLIIQPTLSDTSLGLFFSLKSTQSRFTAS</sequence>